<protein>
    <submittedName>
        <fullName evidence="1">Uncharacterized protein</fullName>
    </submittedName>
</protein>
<organism evidence="1">
    <name type="scientific">Collimonas fungivorans</name>
    <dbReference type="NCBI Taxonomy" id="158899"/>
    <lineage>
        <taxon>Bacteria</taxon>
        <taxon>Pseudomonadati</taxon>
        <taxon>Pseudomonadota</taxon>
        <taxon>Betaproteobacteria</taxon>
        <taxon>Burkholderiales</taxon>
        <taxon>Oxalobacteraceae</taxon>
        <taxon>Collimonas</taxon>
    </lineage>
</organism>
<sequence>MHWFKQACKPFAHKKCPFAREWAKSGSYPGTSLTNATHAASTTVVLAGSTDAPSSSGAQVVVCCLRTSG</sequence>
<evidence type="ECO:0000313" key="2">
    <source>
        <dbReference type="Proteomes" id="UP000072421"/>
    </source>
</evidence>
<accession>A0A127P9S2</accession>
<name>A0A127P9S2_9BURK</name>
<gene>
    <name evidence="1" type="ORF">CFter6_1810</name>
</gene>
<dbReference type="AlphaFoldDB" id="A0A127P9S2"/>
<proteinExistence type="predicted"/>
<evidence type="ECO:0000313" key="1">
    <source>
        <dbReference type="EMBL" id="AMO94507.1"/>
    </source>
</evidence>
<dbReference type="Proteomes" id="UP000072421">
    <property type="component" value="Chromosome"/>
</dbReference>
<dbReference type="EMBL" id="CP013232">
    <property type="protein sequence ID" value="AMO94507.1"/>
    <property type="molecule type" value="Genomic_DNA"/>
</dbReference>
<reference evidence="1 2" key="1">
    <citation type="submission" date="2015-11" db="EMBL/GenBank/DDBJ databases">
        <title>Exploring the genomic traits of fungus-feeding bacterial genus Collimonas.</title>
        <authorList>
            <person name="Song C."/>
            <person name="Schmidt R."/>
            <person name="de Jager V."/>
            <person name="Krzyzanowska D."/>
            <person name="Jongedijk E."/>
            <person name="Cankar K."/>
            <person name="Beekwilder J."/>
            <person name="van Veen A."/>
            <person name="de Boer W."/>
            <person name="van Veen J.A."/>
            <person name="Garbeva P."/>
        </authorList>
    </citation>
    <scope>NUCLEOTIDE SEQUENCE [LARGE SCALE GENOMIC DNA]</scope>
    <source>
        <strain evidence="1 2">Ter6</strain>
    </source>
</reference>